<feature type="compositionally biased region" description="Basic and acidic residues" evidence="1">
    <location>
        <begin position="207"/>
        <end position="237"/>
    </location>
</feature>
<feature type="region of interest" description="Disordered" evidence="1">
    <location>
        <begin position="361"/>
        <end position="425"/>
    </location>
</feature>
<reference evidence="2 3" key="1">
    <citation type="submission" date="2015-09" db="EMBL/GenBank/DDBJ databases">
        <title>Host preference determinants of Valsa canker pathogens revealed by comparative genomics.</title>
        <authorList>
            <person name="Yin Z."/>
            <person name="Huang L."/>
        </authorList>
    </citation>
    <scope>NUCLEOTIDE SEQUENCE [LARGE SCALE GENOMIC DNA]</scope>
    <source>
        <strain evidence="2 3">YSFL</strain>
    </source>
</reference>
<protein>
    <submittedName>
        <fullName evidence="2">Uncharacterized protein</fullName>
    </submittedName>
</protein>
<name>A0A423VFC2_CYTCH</name>
<feature type="compositionally biased region" description="Basic and acidic residues" evidence="1">
    <location>
        <begin position="409"/>
        <end position="425"/>
    </location>
</feature>
<feature type="region of interest" description="Disordered" evidence="1">
    <location>
        <begin position="119"/>
        <end position="177"/>
    </location>
</feature>
<evidence type="ECO:0000256" key="1">
    <source>
        <dbReference type="SAM" id="MobiDB-lite"/>
    </source>
</evidence>
<gene>
    <name evidence="2" type="ORF">VSDG_08045</name>
</gene>
<dbReference type="EMBL" id="LJZO01000056">
    <property type="protein sequence ID" value="ROV89621.1"/>
    <property type="molecule type" value="Genomic_DNA"/>
</dbReference>
<keyword evidence="3" id="KW-1185">Reference proteome</keyword>
<organism evidence="2 3">
    <name type="scientific">Cytospora chrysosperma</name>
    <name type="common">Cytospora canker fungus</name>
    <name type="synonym">Sphaeria chrysosperma</name>
    <dbReference type="NCBI Taxonomy" id="252740"/>
    <lineage>
        <taxon>Eukaryota</taxon>
        <taxon>Fungi</taxon>
        <taxon>Dikarya</taxon>
        <taxon>Ascomycota</taxon>
        <taxon>Pezizomycotina</taxon>
        <taxon>Sordariomycetes</taxon>
        <taxon>Sordariomycetidae</taxon>
        <taxon>Diaporthales</taxon>
        <taxon>Cytosporaceae</taxon>
        <taxon>Cytospora</taxon>
    </lineage>
</organism>
<evidence type="ECO:0000313" key="2">
    <source>
        <dbReference type="EMBL" id="ROV89621.1"/>
    </source>
</evidence>
<comment type="caution">
    <text evidence="2">The sequence shown here is derived from an EMBL/GenBank/DDBJ whole genome shotgun (WGS) entry which is preliminary data.</text>
</comment>
<proteinExistence type="predicted"/>
<sequence length="425" mass="47688">MRAFNKAVSIEEARRRGHTVPEAGIGLEDWASTSSERGRREYEEFMRNWKPEHEETAAAVKKHFDERKVALAAALERIREVPWDQAPNIGQRGELDWAEEEAWFIREMEYQDELYRIGLPDPMAPGATPSEPRPRDEGESGMEATAEGNGQDHDHKSAAVGAPSEPEDDGVPEWEKDPGYIALYGPYQPCFEPWIVKQQRLQREREQREQEQCQRAQNQREQDQKEPRPENQEHHEAPATPSDYLRSLLPAKFPRYRDIHGMNDMGAYLANASYAVSLGGPPSADLKYGIIVVPVGEEGSLFGKQPSDVMTPSFIQEVYDSRYARHMAAEEDYHEASHDSAEFLRPRFASVASADRSLHSLDGLVDPATPTGPGDIDTQEKENAIPQPSSLDGIPRSTGTTSKVVNMGEMHRDRAGDAVLEKGDT</sequence>
<feature type="region of interest" description="Disordered" evidence="1">
    <location>
        <begin position="207"/>
        <end position="244"/>
    </location>
</feature>
<dbReference type="Proteomes" id="UP000284375">
    <property type="component" value="Unassembled WGS sequence"/>
</dbReference>
<dbReference type="OrthoDB" id="4870874at2759"/>
<evidence type="ECO:0000313" key="3">
    <source>
        <dbReference type="Proteomes" id="UP000284375"/>
    </source>
</evidence>
<dbReference type="AlphaFoldDB" id="A0A423VFC2"/>
<accession>A0A423VFC2</accession>